<evidence type="ECO:0000313" key="3">
    <source>
        <dbReference type="WBParaSite" id="Pan_g7760.t1"/>
    </source>
</evidence>
<sequence>MPRSRSRSPRRRRNDRSSPVAAVKGHRDRRSDAGDARGDGRRDRPYPSRRDRDLQKESRPDNRRYRYGEHDDRERPSQDSRPREEYRKRTYGKPEHQDRRPSRNSFTDEERPTSNGFTFDDPSIVPKGMFYEHDRRENFTGTGGSHSFFKAQDRDRDRGRGSNRRSGHYDRYRNQSDRPRYTREDRSNNNSPDPDRREVKYTVKSDYFGYRTDPLEERRSHGFDRRGRGRGFRPYENRPFQKRQLSPTVWKHDKFEQIEREAEESMKLEDVSD</sequence>
<reference evidence="2" key="1">
    <citation type="journal article" date="2013" name="Genetics">
        <title>The draft genome and transcriptome of Panagrellus redivivus are shaped by the harsh demands of a free-living lifestyle.</title>
        <authorList>
            <person name="Srinivasan J."/>
            <person name="Dillman A.R."/>
            <person name="Macchietto M.G."/>
            <person name="Heikkinen L."/>
            <person name="Lakso M."/>
            <person name="Fracchia K.M."/>
            <person name="Antoshechkin I."/>
            <person name="Mortazavi A."/>
            <person name="Wong G."/>
            <person name="Sternberg P.W."/>
        </authorList>
    </citation>
    <scope>NUCLEOTIDE SEQUENCE [LARGE SCALE GENOMIC DNA]</scope>
    <source>
        <strain evidence="2">MT8872</strain>
    </source>
</reference>
<organism evidence="2 3">
    <name type="scientific">Panagrellus redivivus</name>
    <name type="common">Microworm</name>
    <dbReference type="NCBI Taxonomy" id="6233"/>
    <lineage>
        <taxon>Eukaryota</taxon>
        <taxon>Metazoa</taxon>
        <taxon>Ecdysozoa</taxon>
        <taxon>Nematoda</taxon>
        <taxon>Chromadorea</taxon>
        <taxon>Rhabditida</taxon>
        <taxon>Tylenchina</taxon>
        <taxon>Panagrolaimomorpha</taxon>
        <taxon>Panagrolaimoidea</taxon>
        <taxon>Panagrolaimidae</taxon>
        <taxon>Panagrellus</taxon>
    </lineage>
</organism>
<evidence type="ECO:0000313" key="2">
    <source>
        <dbReference type="Proteomes" id="UP000492821"/>
    </source>
</evidence>
<feature type="compositionally biased region" description="Basic and acidic residues" evidence="1">
    <location>
        <begin position="29"/>
        <end position="112"/>
    </location>
</feature>
<keyword evidence="2" id="KW-1185">Reference proteome</keyword>
<dbReference type="WBParaSite" id="Pan_g7760.t1">
    <property type="protein sequence ID" value="Pan_g7760.t1"/>
    <property type="gene ID" value="Pan_g7760"/>
</dbReference>
<proteinExistence type="predicted"/>
<name>A0A7E4W6T6_PANRE</name>
<dbReference type="Proteomes" id="UP000492821">
    <property type="component" value="Unassembled WGS sequence"/>
</dbReference>
<dbReference type="AlphaFoldDB" id="A0A7E4W6T6"/>
<evidence type="ECO:0000256" key="1">
    <source>
        <dbReference type="SAM" id="MobiDB-lite"/>
    </source>
</evidence>
<feature type="compositionally biased region" description="Basic and acidic residues" evidence="1">
    <location>
        <begin position="151"/>
        <end position="160"/>
    </location>
</feature>
<feature type="compositionally biased region" description="Basic and acidic residues" evidence="1">
    <location>
        <begin position="167"/>
        <end position="203"/>
    </location>
</feature>
<feature type="region of interest" description="Disordered" evidence="1">
    <location>
        <begin position="1"/>
        <end position="240"/>
    </location>
</feature>
<reference evidence="3" key="2">
    <citation type="submission" date="2020-10" db="UniProtKB">
        <authorList>
            <consortium name="WormBaseParasite"/>
        </authorList>
    </citation>
    <scope>IDENTIFICATION</scope>
</reference>
<feature type="compositionally biased region" description="Basic residues" evidence="1">
    <location>
        <begin position="1"/>
        <end position="14"/>
    </location>
</feature>
<accession>A0A7E4W6T6</accession>
<protein>
    <submittedName>
        <fullName evidence="3">Btz domain-containing protein</fullName>
    </submittedName>
</protein>
<feature type="compositionally biased region" description="Basic and acidic residues" evidence="1">
    <location>
        <begin position="213"/>
        <end position="226"/>
    </location>
</feature>